<dbReference type="Pfam" id="PF20266">
    <property type="entry name" value="Mab-21_C"/>
    <property type="match status" value="1"/>
</dbReference>
<proteinExistence type="predicted"/>
<reference evidence="2" key="2">
    <citation type="submission" date="2020-11" db="EMBL/GenBank/DDBJ databases">
        <authorList>
            <person name="McCartney M.A."/>
            <person name="Auch B."/>
            <person name="Kono T."/>
            <person name="Mallez S."/>
            <person name="Becker A."/>
            <person name="Gohl D.M."/>
            <person name="Silverstein K.A.T."/>
            <person name="Koren S."/>
            <person name="Bechman K.B."/>
            <person name="Herman A."/>
            <person name="Abrahante J.E."/>
            <person name="Garbe J."/>
        </authorList>
    </citation>
    <scope>NUCLEOTIDE SEQUENCE</scope>
    <source>
        <strain evidence="2">Duluth1</strain>
        <tissue evidence="2">Whole animal</tissue>
    </source>
</reference>
<evidence type="ECO:0000313" key="3">
    <source>
        <dbReference type="Proteomes" id="UP000828390"/>
    </source>
</evidence>
<dbReference type="InterPro" id="IPR011990">
    <property type="entry name" value="TPR-like_helical_dom_sf"/>
</dbReference>
<dbReference type="EMBL" id="JAIWYP010000005">
    <property type="protein sequence ID" value="KAH3819319.1"/>
    <property type="molecule type" value="Genomic_DNA"/>
</dbReference>
<dbReference type="Proteomes" id="UP000828390">
    <property type="component" value="Unassembled WGS sequence"/>
</dbReference>
<protein>
    <recommendedName>
        <fullName evidence="1">Mab-21-like HhH/H2TH-like domain-containing protein</fullName>
    </recommendedName>
</protein>
<organism evidence="2 3">
    <name type="scientific">Dreissena polymorpha</name>
    <name type="common">Zebra mussel</name>
    <name type="synonym">Mytilus polymorpha</name>
    <dbReference type="NCBI Taxonomy" id="45954"/>
    <lineage>
        <taxon>Eukaryota</taxon>
        <taxon>Metazoa</taxon>
        <taxon>Spiralia</taxon>
        <taxon>Lophotrochozoa</taxon>
        <taxon>Mollusca</taxon>
        <taxon>Bivalvia</taxon>
        <taxon>Autobranchia</taxon>
        <taxon>Heteroconchia</taxon>
        <taxon>Euheterodonta</taxon>
        <taxon>Imparidentia</taxon>
        <taxon>Neoheterodontei</taxon>
        <taxon>Myida</taxon>
        <taxon>Dreissenoidea</taxon>
        <taxon>Dreissenidae</taxon>
        <taxon>Dreissena</taxon>
    </lineage>
</organism>
<dbReference type="InterPro" id="IPR046906">
    <property type="entry name" value="Mab-21_HhH/H2TH-like"/>
</dbReference>
<feature type="domain" description="Mab-21-like HhH/H2TH-like" evidence="1">
    <location>
        <begin position="102"/>
        <end position="187"/>
    </location>
</feature>
<comment type="caution">
    <text evidence="2">The sequence shown here is derived from an EMBL/GenBank/DDBJ whole genome shotgun (WGS) entry which is preliminary data.</text>
</comment>
<reference evidence="2" key="1">
    <citation type="journal article" date="2019" name="bioRxiv">
        <title>The Genome of the Zebra Mussel, Dreissena polymorpha: A Resource for Invasive Species Research.</title>
        <authorList>
            <person name="McCartney M.A."/>
            <person name="Auch B."/>
            <person name="Kono T."/>
            <person name="Mallez S."/>
            <person name="Zhang Y."/>
            <person name="Obille A."/>
            <person name="Becker A."/>
            <person name="Abrahante J.E."/>
            <person name="Garbe J."/>
            <person name="Badalamenti J.P."/>
            <person name="Herman A."/>
            <person name="Mangelson H."/>
            <person name="Liachko I."/>
            <person name="Sullivan S."/>
            <person name="Sone E.D."/>
            <person name="Koren S."/>
            <person name="Silverstein K.A.T."/>
            <person name="Beckman K.B."/>
            <person name="Gohl D.M."/>
        </authorList>
    </citation>
    <scope>NUCLEOTIDE SEQUENCE</scope>
    <source>
        <strain evidence="2">Duluth1</strain>
        <tissue evidence="2">Whole animal</tissue>
    </source>
</reference>
<evidence type="ECO:0000259" key="1">
    <source>
        <dbReference type="Pfam" id="PF20266"/>
    </source>
</evidence>
<dbReference type="PANTHER" id="PTHR10656">
    <property type="entry name" value="CELL FATE DETERMINING PROTEIN MAB21-RELATED"/>
    <property type="match status" value="1"/>
</dbReference>
<name>A0A9D4JQR4_DREPO</name>
<gene>
    <name evidence="2" type="ORF">DPMN_121052</name>
</gene>
<dbReference type="SUPFAM" id="SSF48452">
    <property type="entry name" value="TPR-like"/>
    <property type="match status" value="1"/>
</dbReference>
<evidence type="ECO:0000313" key="2">
    <source>
        <dbReference type="EMBL" id="KAH3819319.1"/>
    </source>
</evidence>
<dbReference type="AlphaFoldDB" id="A0A9D4JQR4"/>
<dbReference type="PANTHER" id="PTHR10656:SF69">
    <property type="entry name" value="MAB-21-LIKE HHH_H2TH-LIKE DOMAIN-CONTAINING PROTEIN"/>
    <property type="match status" value="1"/>
</dbReference>
<accession>A0A9D4JQR4</accession>
<dbReference type="Gene3D" id="1.25.40.10">
    <property type="entry name" value="Tetratricopeptide repeat domain"/>
    <property type="match status" value="1"/>
</dbReference>
<keyword evidence="3" id="KW-1185">Reference proteome</keyword>
<sequence>MYFFKASPRSLAFGEGVEKAKKYGVFIVPQGPPNKTNMFTYDNVKKCGVVIVRQVLPTSTNISKYDTSSYYWRISTNLTERRLMFSLGMVHLKAYVLAKMITKENFVQNGVDTISTFHVKTALFFAVENIPSDVWRKNNLVNCVKYVLSNLRRFLNRRYFPHFTTKMVNIFDGKMDRHEFLQILNKMSEMLKSIPGTLETIEMDGVGTMLKRNRMISIHKSISYMSELSNYIKTQFCAFLPPFDGFEFNDSDATLKHIIFEKQCMALNLHLSRTLAKARKSKENLSYALHIVISVMASLGASAYLDRGAGKCILNRKLGSLEEWIDYWPGKAGIDGARHLFGKSIQSGIVSCYMRYALFLYCNNELDAACELLEQVENKIEEQKQTNNISEYFDSPMDPFILERAAHQSYAESFKQMHPIFMAFREAEAMCVPIFLRYEFNRRFIGTTTPSGLPKPFYTHFDCASVHIEPFLYYLQYFTYRKLNQYTNTNIFAPKVKKAFNAIKCYIELAKGKPNNVRFQKHFDTSLNMLGHCWEMEGQSVKALQTYKSSLQWNPEQNAAILHMKRLRCSKSADDETYLLKIQRESNYVYL</sequence>
<dbReference type="Gene3D" id="1.10.1410.40">
    <property type="match status" value="1"/>
</dbReference>